<evidence type="ECO:0000256" key="2">
    <source>
        <dbReference type="ARBA" id="ARBA00022448"/>
    </source>
</evidence>
<dbReference type="Gene3D" id="6.10.140.1330">
    <property type="match status" value="1"/>
</dbReference>
<feature type="transmembrane region" description="Helical" evidence="11">
    <location>
        <begin position="12"/>
        <end position="32"/>
    </location>
</feature>
<feature type="transmembrane region" description="Helical" evidence="11">
    <location>
        <begin position="260"/>
        <end position="281"/>
    </location>
</feature>
<keyword evidence="3" id="KW-1003">Cell membrane</keyword>
<evidence type="ECO:0000256" key="11">
    <source>
        <dbReference type="SAM" id="Phobius"/>
    </source>
</evidence>
<sequence length="667" mass="71230">MLIIVACQFIAPKVRVAAPLILLVVGLAIGFLPQVEAIEIEPHIVLEMVLPPLLFSAAVRMPTMDFRREMQAVAMLAIPLVFLSAFAVGFVINWLVPAISLPWGVALGAVLSPTDAVAISIAKRSGVSHRIITVLEGEGLFNDATSLVLLSAAMSAGLAADEHALNPGMLIGKVAIALGIAAAIGWVVGEVGVRLRALIKDPSADPVFSFVMPFIASIPAEHLGGSGLVAAVVAGLVVSRRRAATISASNRRFSQQNWQTMTLVLESAIFLTMGLQAFGIVEETRQFTGGLTFAAFLAVALGALIMVIRAIFIALMLAWLDHRRTHRQRRFEVESARIERFEERMNAACEVDADMLEARDLSPEHWENALNHYRRRLKRRERRNAMRGSDLDYFANEPLGPREGSVIVWAGMRGAITLAAAQTISTHAPMRALLLSIALFIAAGALIIQGLTLPGLIRIVKPQMASGDISEEERAKLLTVMGSALVDTALAQAIHEVDGQTLLSAGVSRTLSRIGNAVSATDEAEGTRIARTADRVLTDILQDASTQSGATSDGLRPECVDDSLEATASVAATSESASLPAEDASSALASPGDDEGHGTVAMSEEEVERSFTRDQIRELALEAIHAQRDALLQARDEGIFSSAALEGALARLDNEEILLVSSRGTDH</sequence>
<dbReference type="EMBL" id="JABZGF010000184">
    <property type="protein sequence ID" value="MBF0966725.1"/>
    <property type="molecule type" value="Genomic_DNA"/>
</dbReference>
<dbReference type="GO" id="GO:0015385">
    <property type="term" value="F:sodium:proton antiporter activity"/>
    <property type="evidence" value="ECO:0007669"/>
    <property type="project" value="InterPro"/>
</dbReference>
<gene>
    <name evidence="13" type="ORF">HXK09_06170</name>
</gene>
<comment type="subcellular location">
    <subcellularLocation>
        <location evidence="1">Cell membrane</location>
        <topology evidence="1">Multi-pass membrane protein</topology>
    </subcellularLocation>
</comment>
<keyword evidence="7" id="KW-0406">Ion transport</keyword>
<dbReference type="PANTHER" id="PTHR10110:SF86">
    <property type="entry name" value="SODIUM_HYDROGEN EXCHANGER 7"/>
    <property type="match status" value="1"/>
</dbReference>
<comment type="caution">
    <text evidence="13">The sequence shown here is derived from an EMBL/GenBank/DDBJ whole genome shotgun (WGS) entry which is preliminary data.</text>
</comment>
<dbReference type="GO" id="GO:0098719">
    <property type="term" value="P:sodium ion import across plasma membrane"/>
    <property type="evidence" value="ECO:0007669"/>
    <property type="project" value="TreeGrafter"/>
</dbReference>
<feature type="transmembrane region" description="Helical" evidence="11">
    <location>
        <begin position="73"/>
        <end position="95"/>
    </location>
</feature>
<evidence type="ECO:0000256" key="10">
    <source>
        <dbReference type="SAM" id="MobiDB-lite"/>
    </source>
</evidence>
<feature type="transmembrane region" description="Helical" evidence="11">
    <location>
        <begin position="208"/>
        <end position="239"/>
    </location>
</feature>
<dbReference type="Pfam" id="PF00999">
    <property type="entry name" value="Na_H_Exchanger"/>
    <property type="match status" value="1"/>
</dbReference>
<dbReference type="PANTHER" id="PTHR10110">
    <property type="entry name" value="SODIUM/HYDROGEN EXCHANGER"/>
    <property type="match status" value="1"/>
</dbReference>
<keyword evidence="8 11" id="KW-0472">Membrane</keyword>
<keyword evidence="6" id="KW-0915">Sodium</keyword>
<evidence type="ECO:0000256" key="5">
    <source>
        <dbReference type="ARBA" id="ARBA00022989"/>
    </source>
</evidence>
<protein>
    <submittedName>
        <fullName evidence="13">Sodium:proton antiporter</fullName>
    </submittedName>
</protein>
<name>A0A929RPI7_9ACTO</name>
<dbReference type="Proteomes" id="UP000759246">
    <property type="component" value="Unassembled WGS sequence"/>
</dbReference>
<keyword evidence="2" id="KW-0813">Transport</keyword>
<dbReference type="InterPro" id="IPR006153">
    <property type="entry name" value="Cation/H_exchanger_TM"/>
</dbReference>
<evidence type="ECO:0000256" key="9">
    <source>
        <dbReference type="ARBA" id="ARBA00023201"/>
    </source>
</evidence>
<keyword evidence="4 11" id="KW-0812">Transmembrane</keyword>
<feature type="domain" description="Cation/H+ exchanger transmembrane" evidence="12">
    <location>
        <begin position="4"/>
        <end position="323"/>
    </location>
</feature>
<evidence type="ECO:0000313" key="13">
    <source>
        <dbReference type="EMBL" id="MBF0966725.1"/>
    </source>
</evidence>
<feature type="transmembrane region" description="Helical" evidence="11">
    <location>
        <begin position="293"/>
        <end position="320"/>
    </location>
</feature>
<evidence type="ECO:0000256" key="1">
    <source>
        <dbReference type="ARBA" id="ARBA00004651"/>
    </source>
</evidence>
<evidence type="ECO:0000313" key="14">
    <source>
        <dbReference type="Proteomes" id="UP000759246"/>
    </source>
</evidence>
<accession>A0A929RPI7</accession>
<evidence type="ECO:0000256" key="4">
    <source>
        <dbReference type="ARBA" id="ARBA00022692"/>
    </source>
</evidence>
<evidence type="ECO:0000256" key="8">
    <source>
        <dbReference type="ARBA" id="ARBA00023136"/>
    </source>
</evidence>
<feature type="region of interest" description="Disordered" evidence="10">
    <location>
        <begin position="571"/>
        <end position="609"/>
    </location>
</feature>
<feature type="transmembrane region" description="Helical" evidence="11">
    <location>
        <begin position="101"/>
        <end position="122"/>
    </location>
</feature>
<feature type="transmembrane region" description="Helical" evidence="11">
    <location>
        <begin position="44"/>
        <end position="61"/>
    </location>
</feature>
<reference evidence="13" key="1">
    <citation type="submission" date="2020-04" db="EMBL/GenBank/DDBJ databases">
        <title>Deep metagenomics examines the oral microbiome during advanced dental caries in children, revealing novel taxa and co-occurrences with host molecules.</title>
        <authorList>
            <person name="Baker J.L."/>
            <person name="Morton J.T."/>
            <person name="Dinis M."/>
            <person name="Alvarez R."/>
            <person name="Tran N.C."/>
            <person name="Knight R."/>
            <person name="Edlund A."/>
        </authorList>
    </citation>
    <scope>NUCLEOTIDE SEQUENCE</scope>
    <source>
        <strain evidence="13">JCVI_30_bin.13</strain>
    </source>
</reference>
<feature type="transmembrane region" description="Helical" evidence="11">
    <location>
        <begin position="432"/>
        <end position="457"/>
    </location>
</feature>
<dbReference type="GO" id="GO:0005886">
    <property type="term" value="C:plasma membrane"/>
    <property type="evidence" value="ECO:0007669"/>
    <property type="project" value="UniProtKB-SubCell"/>
</dbReference>
<evidence type="ECO:0000256" key="3">
    <source>
        <dbReference type="ARBA" id="ARBA00022475"/>
    </source>
</evidence>
<evidence type="ECO:0000256" key="7">
    <source>
        <dbReference type="ARBA" id="ARBA00023065"/>
    </source>
</evidence>
<keyword evidence="9" id="KW-0739">Sodium transport</keyword>
<evidence type="ECO:0000259" key="12">
    <source>
        <dbReference type="Pfam" id="PF00999"/>
    </source>
</evidence>
<organism evidence="13 14">
    <name type="scientific">Actinomyces bouchesdurhonensis</name>
    <dbReference type="NCBI Taxonomy" id="1852361"/>
    <lineage>
        <taxon>Bacteria</taxon>
        <taxon>Bacillati</taxon>
        <taxon>Actinomycetota</taxon>
        <taxon>Actinomycetes</taxon>
        <taxon>Actinomycetales</taxon>
        <taxon>Actinomycetaceae</taxon>
        <taxon>Actinomyces</taxon>
    </lineage>
</organism>
<dbReference type="GO" id="GO:0015386">
    <property type="term" value="F:potassium:proton antiporter activity"/>
    <property type="evidence" value="ECO:0007669"/>
    <property type="project" value="TreeGrafter"/>
</dbReference>
<feature type="transmembrane region" description="Helical" evidence="11">
    <location>
        <begin position="170"/>
        <end position="188"/>
    </location>
</feature>
<keyword evidence="5 11" id="KW-1133">Transmembrane helix</keyword>
<proteinExistence type="predicted"/>
<evidence type="ECO:0000256" key="6">
    <source>
        <dbReference type="ARBA" id="ARBA00023053"/>
    </source>
</evidence>
<dbReference type="InterPro" id="IPR018422">
    <property type="entry name" value="Cation/H_exchanger_CPA1"/>
</dbReference>
<dbReference type="GO" id="GO:0051453">
    <property type="term" value="P:regulation of intracellular pH"/>
    <property type="evidence" value="ECO:0007669"/>
    <property type="project" value="TreeGrafter"/>
</dbReference>
<dbReference type="AlphaFoldDB" id="A0A929RPI7"/>